<comment type="caution">
    <text evidence="7">The sequence shown here is derived from an EMBL/GenBank/DDBJ whole genome shotgun (WGS) entry which is preliminary data.</text>
</comment>
<dbReference type="Proteomes" id="UP001321473">
    <property type="component" value="Unassembled WGS sequence"/>
</dbReference>
<proteinExistence type="inferred from homology"/>
<keyword evidence="4 6" id="KW-1133">Transmembrane helix</keyword>
<evidence type="ECO:0000256" key="5">
    <source>
        <dbReference type="ARBA" id="ARBA00023136"/>
    </source>
</evidence>
<evidence type="ECO:0000256" key="2">
    <source>
        <dbReference type="ARBA" id="ARBA00008821"/>
    </source>
</evidence>
<keyword evidence="3 6" id="KW-0812">Transmembrane</keyword>
<evidence type="ECO:0000256" key="4">
    <source>
        <dbReference type="ARBA" id="ARBA00022989"/>
    </source>
</evidence>
<keyword evidence="8" id="KW-1185">Reference proteome</keyword>
<evidence type="ECO:0000256" key="3">
    <source>
        <dbReference type="ARBA" id="ARBA00022692"/>
    </source>
</evidence>
<protein>
    <submittedName>
        <fullName evidence="7">Uncharacterized protein</fullName>
    </submittedName>
</protein>
<dbReference type="GO" id="GO:0022857">
    <property type="term" value="F:transmembrane transporter activity"/>
    <property type="evidence" value="ECO:0007669"/>
    <property type="project" value="InterPro"/>
</dbReference>
<evidence type="ECO:0000313" key="8">
    <source>
        <dbReference type="Proteomes" id="UP001321473"/>
    </source>
</evidence>
<feature type="transmembrane region" description="Helical" evidence="6">
    <location>
        <begin position="28"/>
        <end position="49"/>
    </location>
</feature>
<dbReference type="AlphaFoldDB" id="A0AAQ4DDM9"/>
<name>A0AAQ4DDM9_AMBAM</name>
<dbReference type="InterPro" id="IPR006043">
    <property type="entry name" value="NCS2"/>
</dbReference>
<accession>A0AAQ4DDM9</accession>
<evidence type="ECO:0000256" key="1">
    <source>
        <dbReference type="ARBA" id="ARBA00004141"/>
    </source>
</evidence>
<dbReference type="Pfam" id="PF00860">
    <property type="entry name" value="Xan_ur_permease"/>
    <property type="match status" value="1"/>
</dbReference>
<feature type="transmembrane region" description="Helical" evidence="6">
    <location>
        <begin position="174"/>
        <end position="195"/>
    </location>
</feature>
<evidence type="ECO:0000256" key="6">
    <source>
        <dbReference type="SAM" id="Phobius"/>
    </source>
</evidence>
<organism evidence="7 8">
    <name type="scientific">Amblyomma americanum</name>
    <name type="common">Lone star tick</name>
    <dbReference type="NCBI Taxonomy" id="6943"/>
    <lineage>
        <taxon>Eukaryota</taxon>
        <taxon>Metazoa</taxon>
        <taxon>Ecdysozoa</taxon>
        <taxon>Arthropoda</taxon>
        <taxon>Chelicerata</taxon>
        <taxon>Arachnida</taxon>
        <taxon>Acari</taxon>
        <taxon>Parasitiformes</taxon>
        <taxon>Ixodida</taxon>
        <taxon>Ixodoidea</taxon>
        <taxon>Ixodidae</taxon>
        <taxon>Amblyomminae</taxon>
        <taxon>Amblyomma</taxon>
    </lineage>
</organism>
<keyword evidence="5 6" id="KW-0472">Membrane</keyword>
<dbReference type="PANTHER" id="PTHR11119">
    <property type="entry name" value="XANTHINE-URACIL / VITAMIN C PERMEASE FAMILY MEMBER"/>
    <property type="match status" value="1"/>
</dbReference>
<evidence type="ECO:0000313" key="7">
    <source>
        <dbReference type="EMBL" id="KAK8760569.1"/>
    </source>
</evidence>
<comment type="subcellular location">
    <subcellularLocation>
        <location evidence="1">Membrane</location>
        <topology evidence="1">Multi-pass membrane protein</topology>
    </subcellularLocation>
</comment>
<sequence>MLHFEREQAHKRKRKKLATFYEIHEQPILILTFILSLQHFMTVQGMTALQPKLMSKFLCTDEGNPAIGRLVGSASFVSGIGTLLQTTAGVRTAKTRRRQLLCVCVTTYSLRSEAFPYLRSTAALITLLSQYLTPCRPASELVVVKKLNDGITFLSIVPVSFTDQKRRCRIPGIFTLYIVYYFAQIFVTVLIVWLACHVLTVKDVFPEDHAGRTDHLASAIGNTTWFRVPLPFQWGTPTLSWESAVTTVFVSIMNMMETVCDYYAYAVVSGLPPPPPRAINRGIFMEGLGCLLAACFGSGVLCGIQDINIGLLAVTKYLTVF</sequence>
<comment type="similarity">
    <text evidence="2">Belongs to the nucleobase:cation symporter-2 (NCS2) (TC 2.A.40) family.</text>
</comment>
<dbReference type="GO" id="GO:0016020">
    <property type="term" value="C:membrane"/>
    <property type="evidence" value="ECO:0007669"/>
    <property type="project" value="UniProtKB-SubCell"/>
</dbReference>
<reference evidence="7 8" key="1">
    <citation type="journal article" date="2023" name="Arcadia Sci">
        <title>De novo assembly of a long-read Amblyomma americanum tick genome.</title>
        <authorList>
            <person name="Chou S."/>
            <person name="Poskanzer K.E."/>
            <person name="Rollins M."/>
            <person name="Thuy-Boun P.S."/>
        </authorList>
    </citation>
    <scope>NUCLEOTIDE SEQUENCE [LARGE SCALE GENOMIC DNA]</scope>
    <source>
        <strain evidence="7">F_SG_1</strain>
        <tissue evidence="7">Salivary glands</tissue>
    </source>
</reference>
<dbReference type="EMBL" id="JARKHS020032190">
    <property type="protein sequence ID" value="KAK8760569.1"/>
    <property type="molecule type" value="Genomic_DNA"/>
</dbReference>
<gene>
    <name evidence="7" type="ORF">V5799_028165</name>
</gene>